<sequence length="114" mass="13941">MEDDLDCIYWLDEIVHIAVHPMYYKMKRQHVIPVDDRIIPYLQMIELYYLARLKNHRFRSDEQLDTDEDTVKRYARAYVMILLSTQLFGDKSSTHLHIQWLPYVARQEDMDRYS</sequence>
<dbReference type="AlphaFoldDB" id="A0A445AUD9"/>
<name>A0A445AUD9_ARAHY</name>
<dbReference type="EMBL" id="SDMP01000011">
    <property type="protein sequence ID" value="RYR30050.1"/>
    <property type="molecule type" value="Genomic_DNA"/>
</dbReference>
<evidence type="ECO:0000313" key="2">
    <source>
        <dbReference type="Proteomes" id="UP000289738"/>
    </source>
</evidence>
<keyword evidence="2" id="KW-1185">Reference proteome</keyword>
<evidence type="ECO:0008006" key="3">
    <source>
        <dbReference type="Google" id="ProtNLM"/>
    </source>
</evidence>
<gene>
    <name evidence="1" type="ORF">Ahy_B01g054841</name>
</gene>
<dbReference type="Proteomes" id="UP000289738">
    <property type="component" value="Chromosome B01"/>
</dbReference>
<evidence type="ECO:0000313" key="1">
    <source>
        <dbReference type="EMBL" id="RYR30050.1"/>
    </source>
</evidence>
<comment type="caution">
    <text evidence="1">The sequence shown here is derived from an EMBL/GenBank/DDBJ whole genome shotgun (WGS) entry which is preliminary data.</text>
</comment>
<protein>
    <recommendedName>
        <fullName evidence="3">Aminotransferase-like plant mobile domain-containing protein</fullName>
    </recommendedName>
</protein>
<accession>A0A445AUD9</accession>
<proteinExistence type="predicted"/>
<reference evidence="1 2" key="1">
    <citation type="submission" date="2019-01" db="EMBL/GenBank/DDBJ databases">
        <title>Sequencing of cultivated peanut Arachis hypogaea provides insights into genome evolution and oil improvement.</title>
        <authorList>
            <person name="Chen X."/>
        </authorList>
    </citation>
    <scope>NUCLEOTIDE SEQUENCE [LARGE SCALE GENOMIC DNA]</scope>
    <source>
        <strain evidence="2">cv. Fuhuasheng</strain>
        <tissue evidence="1">Leaves</tissue>
    </source>
</reference>
<organism evidence="1 2">
    <name type="scientific">Arachis hypogaea</name>
    <name type="common">Peanut</name>
    <dbReference type="NCBI Taxonomy" id="3818"/>
    <lineage>
        <taxon>Eukaryota</taxon>
        <taxon>Viridiplantae</taxon>
        <taxon>Streptophyta</taxon>
        <taxon>Embryophyta</taxon>
        <taxon>Tracheophyta</taxon>
        <taxon>Spermatophyta</taxon>
        <taxon>Magnoliopsida</taxon>
        <taxon>eudicotyledons</taxon>
        <taxon>Gunneridae</taxon>
        <taxon>Pentapetalae</taxon>
        <taxon>rosids</taxon>
        <taxon>fabids</taxon>
        <taxon>Fabales</taxon>
        <taxon>Fabaceae</taxon>
        <taxon>Papilionoideae</taxon>
        <taxon>50 kb inversion clade</taxon>
        <taxon>dalbergioids sensu lato</taxon>
        <taxon>Dalbergieae</taxon>
        <taxon>Pterocarpus clade</taxon>
        <taxon>Arachis</taxon>
    </lineage>
</organism>